<evidence type="ECO:0000256" key="1">
    <source>
        <dbReference type="PIRSR" id="PIRSR605019-1"/>
    </source>
</evidence>
<feature type="binding site" evidence="1">
    <location>
        <position position="6"/>
    </location>
    <ligand>
        <name>Zn(2+)</name>
        <dbReference type="ChEBI" id="CHEBI:29105"/>
    </ligand>
</feature>
<gene>
    <name evidence="2" type="primary">tag</name>
    <name evidence="2" type="ORF">SFLOR_v1c01060</name>
</gene>
<dbReference type="GO" id="GO:0046872">
    <property type="term" value="F:metal ion binding"/>
    <property type="evidence" value="ECO:0007669"/>
    <property type="project" value="UniProtKB-KW"/>
</dbReference>
<keyword evidence="2" id="KW-0326">Glycosidase</keyword>
<dbReference type="InterPro" id="IPR052891">
    <property type="entry name" value="DNA-3mA_glycosylase"/>
</dbReference>
<dbReference type="Gene3D" id="1.10.340.30">
    <property type="entry name" value="Hypothetical protein, domain 2"/>
    <property type="match status" value="1"/>
</dbReference>
<dbReference type="PANTHER" id="PTHR30037">
    <property type="entry name" value="DNA-3-METHYLADENINE GLYCOSYLASE 1"/>
    <property type="match status" value="1"/>
</dbReference>
<dbReference type="Pfam" id="PF03352">
    <property type="entry name" value="Adenine_glyco"/>
    <property type="match status" value="1"/>
</dbReference>
<sequence>MENKRCNWNSQNEQLIKYHDNEWAKIVHDDKTLFETLILETMQAGLSWLTVLLKREEFRKDSIILILF</sequence>
<dbReference type="RefSeq" id="WP_211282851.1">
    <property type="nucleotide sequence ID" value="NZ_CP025057.1"/>
</dbReference>
<evidence type="ECO:0000313" key="3">
    <source>
        <dbReference type="Proteomes" id="UP000231823"/>
    </source>
</evidence>
<reference evidence="2 3" key="1">
    <citation type="submission" date="2017-12" db="EMBL/GenBank/DDBJ databases">
        <title>Complete genome sequence of Spiroplasma floricola 23-6 (ATCC 29989).</title>
        <authorList>
            <person name="Tsai Y.-M."/>
            <person name="Wu P.-S."/>
            <person name="Lo W.-S."/>
            <person name="Kuo C.-H."/>
        </authorList>
    </citation>
    <scope>NUCLEOTIDE SEQUENCE [LARGE SCALE GENOMIC DNA]</scope>
    <source>
        <strain evidence="2 3">23-6</strain>
    </source>
</reference>
<keyword evidence="1" id="KW-0479">Metal-binding</keyword>
<keyword evidence="1" id="KW-0862">Zinc</keyword>
<dbReference type="InterPro" id="IPR011257">
    <property type="entry name" value="DNA_glycosylase"/>
</dbReference>
<organism evidence="2 3">
    <name type="scientific">Spiroplasma floricola 23-6</name>
    <dbReference type="NCBI Taxonomy" id="1336749"/>
    <lineage>
        <taxon>Bacteria</taxon>
        <taxon>Bacillati</taxon>
        <taxon>Mycoplasmatota</taxon>
        <taxon>Mollicutes</taxon>
        <taxon>Entomoplasmatales</taxon>
        <taxon>Spiroplasmataceae</taxon>
        <taxon>Spiroplasma</taxon>
    </lineage>
</organism>
<accession>A0A2K8SCH0</accession>
<keyword evidence="3" id="KW-1185">Reference proteome</keyword>
<feature type="binding site" evidence="1">
    <location>
        <position position="19"/>
    </location>
    <ligand>
        <name>Zn(2+)</name>
        <dbReference type="ChEBI" id="CHEBI:29105"/>
    </ligand>
</feature>
<dbReference type="GO" id="GO:0006284">
    <property type="term" value="P:base-excision repair"/>
    <property type="evidence" value="ECO:0007669"/>
    <property type="project" value="InterPro"/>
</dbReference>
<dbReference type="InterPro" id="IPR005019">
    <property type="entry name" value="Adenine_glyco"/>
</dbReference>
<evidence type="ECO:0000313" key="2">
    <source>
        <dbReference type="EMBL" id="AUB31167.1"/>
    </source>
</evidence>
<name>A0A2K8SCH0_9MOLU</name>
<protein>
    <submittedName>
        <fullName evidence="2">DNA-3-methyladenine glycosidase I</fullName>
    </submittedName>
</protein>
<proteinExistence type="predicted"/>
<dbReference type="AlphaFoldDB" id="A0A2K8SCH0"/>
<dbReference type="SUPFAM" id="SSF48150">
    <property type="entry name" value="DNA-glycosylase"/>
    <property type="match status" value="1"/>
</dbReference>
<dbReference type="PANTHER" id="PTHR30037:SF4">
    <property type="entry name" value="DNA-3-METHYLADENINE GLYCOSYLASE I"/>
    <property type="match status" value="1"/>
</dbReference>
<dbReference type="KEGG" id="sfz:SFLOR_v1c01060"/>
<keyword evidence="2" id="KW-0378">Hydrolase</keyword>
<dbReference type="EMBL" id="CP025057">
    <property type="protein sequence ID" value="AUB31167.1"/>
    <property type="molecule type" value="Genomic_DNA"/>
</dbReference>
<dbReference type="Proteomes" id="UP000231823">
    <property type="component" value="Chromosome"/>
</dbReference>
<dbReference type="GO" id="GO:0008725">
    <property type="term" value="F:DNA-3-methyladenine glycosylase activity"/>
    <property type="evidence" value="ECO:0007669"/>
    <property type="project" value="InterPro"/>
</dbReference>